<dbReference type="AlphaFoldDB" id="A0A1R3G6R9"/>
<sequence>MTSPLPQDVSSDWADIPSDILRYIAGKILSIQDSIRITSVCRSWRSSLQDYKTKFPIYLMLAEDEQDKNNNMRCFCTASEDNAMEFELSAIKGKRCWGGPFVWLATYSNLDHEIQLFNPLTRACFSLPSQQNFGTGHSKSSEVLGIDFIHKLYLSSSPSLSDCVVMAIYADRSCLAFAKPGDQSWTPIDFTSSIWDVTCFNGTFFAVNSLGQLLKCEGILDGITCPKAVQFAEPPPQLYSAARKYIVDLDGYLCMIARIVGDYEYLDENGKVEIETVFLTEEFQIVKLDMETKEWERIVSLGDRSVFLGNCCTFSVLASDYNGCTPNSIHFTHDEPSVYFYSGGMDTGIYNCETKQFLRLPDRLDDEHEHGFRSKLSPPLWINLSI</sequence>
<feature type="domain" description="KIB1-4 beta-propeller" evidence="1">
    <location>
        <begin position="79"/>
        <end position="351"/>
    </location>
</feature>
<dbReference type="InterPro" id="IPR050942">
    <property type="entry name" value="F-box_BR-signaling"/>
</dbReference>
<dbReference type="OrthoDB" id="642536at2759"/>
<dbReference type="InterPro" id="IPR036047">
    <property type="entry name" value="F-box-like_dom_sf"/>
</dbReference>
<dbReference type="EMBL" id="AWWV01015137">
    <property type="protein sequence ID" value="OMO53771.1"/>
    <property type="molecule type" value="Genomic_DNA"/>
</dbReference>
<name>A0A1R3G6R9_COCAP</name>
<dbReference type="Pfam" id="PF03478">
    <property type="entry name" value="Beta-prop_KIB1-4"/>
    <property type="match status" value="1"/>
</dbReference>
<accession>A0A1R3G6R9</accession>
<reference evidence="2 3" key="1">
    <citation type="submission" date="2013-09" db="EMBL/GenBank/DDBJ databases">
        <title>Corchorus capsularis genome sequencing.</title>
        <authorList>
            <person name="Alam M."/>
            <person name="Haque M.S."/>
            <person name="Islam M.S."/>
            <person name="Emdad E.M."/>
            <person name="Islam M.M."/>
            <person name="Ahmed B."/>
            <person name="Halim A."/>
            <person name="Hossen Q.M.M."/>
            <person name="Hossain M.Z."/>
            <person name="Ahmed R."/>
            <person name="Khan M.M."/>
            <person name="Islam R."/>
            <person name="Rashid M.M."/>
            <person name="Khan S.A."/>
            <person name="Rahman M.S."/>
            <person name="Alam M."/>
        </authorList>
    </citation>
    <scope>NUCLEOTIDE SEQUENCE [LARGE SCALE GENOMIC DNA]</scope>
    <source>
        <strain evidence="3">cv. CVL-1</strain>
        <tissue evidence="2">Whole seedling</tissue>
    </source>
</reference>
<dbReference type="OMA" id="INIWHEP"/>
<dbReference type="SUPFAM" id="SSF81383">
    <property type="entry name" value="F-box domain"/>
    <property type="match status" value="1"/>
</dbReference>
<dbReference type="Proteomes" id="UP000188268">
    <property type="component" value="Unassembled WGS sequence"/>
</dbReference>
<dbReference type="Gene3D" id="1.20.1280.50">
    <property type="match status" value="1"/>
</dbReference>
<dbReference type="STRING" id="210143.A0A1R3G6R9"/>
<evidence type="ECO:0000313" key="2">
    <source>
        <dbReference type="EMBL" id="OMO53771.1"/>
    </source>
</evidence>
<dbReference type="PANTHER" id="PTHR44259">
    <property type="entry name" value="OS07G0183000 PROTEIN-RELATED"/>
    <property type="match status" value="1"/>
</dbReference>
<proteinExistence type="predicted"/>
<dbReference type="PANTHER" id="PTHR44259:SF107">
    <property type="entry name" value="F-BOX PROTEIN SKIP23-LIKE"/>
    <property type="match status" value="1"/>
</dbReference>
<gene>
    <name evidence="2" type="ORF">CCACVL1_28359</name>
</gene>
<evidence type="ECO:0000259" key="1">
    <source>
        <dbReference type="Pfam" id="PF03478"/>
    </source>
</evidence>
<comment type="caution">
    <text evidence="2">The sequence shown here is derived from an EMBL/GenBank/DDBJ whole genome shotgun (WGS) entry which is preliminary data.</text>
</comment>
<keyword evidence="3" id="KW-1185">Reference proteome</keyword>
<protein>
    <recommendedName>
        <fullName evidence="1">KIB1-4 beta-propeller domain-containing protein</fullName>
    </recommendedName>
</protein>
<organism evidence="2 3">
    <name type="scientific">Corchorus capsularis</name>
    <name type="common">Jute</name>
    <dbReference type="NCBI Taxonomy" id="210143"/>
    <lineage>
        <taxon>Eukaryota</taxon>
        <taxon>Viridiplantae</taxon>
        <taxon>Streptophyta</taxon>
        <taxon>Embryophyta</taxon>
        <taxon>Tracheophyta</taxon>
        <taxon>Spermatophyta</taxon>
        <taxon>Magnoliopsida</taxon>
        <taxon>eudicotyledons</taxon>
        <taxon>Gunneridae</taxon>
        <taxon>Pentapetalae</taxon>
        <taxon>rosids</taxon>
        <taxon>malvids</taxon>
        <taxon>Malvales</taxon>
        <taxon>Malvaceae</taxon>
        <taxon>Grewioideae</taxon>
        <taxon>Apeibeae</taxon>
        <taxon>Corchorus</taxon>
    </lineage>
</organism>
<dbReference type="InterPro" id="IPR005174">
    <property type="entry name" value="KIB1-4_b-propeller"/>
</dbReference>
<dbReference type="Gramene" id="OMO53771">
    <property type="protein sequence ID" value="OMO53771"/>
    <property type="gene ID" value="CCACVL1_28359"/>
</dbReference>
<evidence type="ECO:0000313" key="3">
    <source>
        <dbReference type="Proteomes" id="UP000188268"/>
    </source>
</evidence>